<dbReference type="InterPro" id="IPR027443">
    <property type="entry name" value="IPNS-like_sf"/>
</dbReference>
<feature type="non-terminal residue" evidence="2">
    <location>
        <position position="1"/>
    </location>
</feature>
<evidence type="ECO:0000313" key="2">
    <source>
        <dbReference type="EMBL" id="KAK2641022.1"/>
    </source>
</evidence>
<evidence type="ECO:0000259" key="1">
    <source>
        <dbReference type="Pfam" id="PF03171"/>
    </source>
</evidence>
<accession>A0AAD9TS68</accession>
<dbReference type="SUPFAM" id="SSF51197">
    <property type="entry name" value="Clavaminate synthase-like"/>
    <property type="match status" value="1"/>
</dbReference>
<comment type="caution">
    <text evidence="2">The sequence shown here is derived from an EMBL/GenBank/DDBJ whole genome shotgun (WGS) entry which is preliminary data.</text>
</comment>
<feature type="domain" description="Isopenicillin N synthase-like Fe(2+) 2OG dioxygenase" evidence="1">
    <location>
        <begin position="50"/>
        <end position="81"/>
    </location>
</feature>
<proteinExistence type="predicted"/>
<organism evidence="2 3">
    <name type="scientific">Dipteronia dyeriana</name>
    <dbReference type="NCBI Taxonomy" id="168575"/>
    <lineage>
        <taxon>Eukaryota</taxon>
        <taxon>Viridiplantae</taxon>
        <taxon>Streptophyta</taxon>
        <taxon>Embryophyta</taxon>
        <taxon>Tracheophyta</taxon>
        <taxon>Spermatophyta</taxon>
        <taxon>Magnoliopsida</taxon>
        <taxon>eudicotyledons</taxon>
        <taxon>Gunneridae</taxon>
        <taxon>Pentapetalae</taxon>
        <taxon>rosids</taxon>
        <taxon>malvids</taxon>
        <taxon>Sapindales</taxon>
        <taxon>Sapindaceae</taxon>
        <taxon>Hippocastanoideae</taxon>
        <taxon>Acereae</taxon>
        <taxon>Dipteronia</taxon>
    </lineage>
</organism>
<reference evidence="2" key="1">
    <citation type="journal article" date="2023" name="Plant J.">
        <title>Genome sequences and population genomics provide insights into the demographic history, inbreeding, and mutation load of two 'living fossil' tree species of Dipteronia.</title>
        <authorList>
            <person name="Feng Y."/>
            <person name="Comes H.P."/>
            <person name="Chen J."/>
            <person name="Zhu S."/>
            <person name="Lu R."/>
            <person name="Zhang X."/>
            <person name="Li P."/>
            <person name="Qiu J."/>
            <person name="Olsen K.M."/>
            <person name="Qiu Y."/>
        </authorList>
    </citation>
    <scope>NUCLEOTIDE SEQUENCE</scope>
    <source>
        <strain evidence="2">KIB01</strain>
    </source>
</reference>
<dbReference type="AlphaFoldDB" id="A0AAD9TS68"/>
<dbReference type="Proteomes" id="UP001280121">
    <property type="component" value="Unassembled WGS sequence"/>
</dbReference>
<dbReference type="Pfam" id="PF03171">
    <property type="entry name" value="2OG-FeII_Oxy"/>
    <property type="match status" value="1"/>
</dbReference>
<dbReference type="EMBL" id="JANJYI010000007">
    <property type="protein sequence ID" value="KAK2641022.1"/>
    <property type="molecule type" value="Genomic_DNA"/>
</dbReference>
<sequence length="92" mass="10410">NEVLEYMNKAEIVIKRLLEVLLKGLNNVSDFDKAKEYALMISVDSSYVRQVNGDTWIHVPPIDRALVINVGDVLQIISNEQEQGFESLFSVS</sequence>
<dbReference type="InterPro" id="IPR044861">
    <property type="entry name" value="IPNS-like_FE2OG_OXY"/>
</dbReference>
<evidence type="ECO:0000313" key="3">
    <source>
        <dbReference type="Proteomes" id="UP001280121"/>
    </source>
</evidence>
<dbReference type="Gene3D" id="2.60.120.330">
    <property type="entry name" value="B-lactam Antibiotic, Isopenicillin N Synthase, Chain"/>
    <property type="match status" value="1"/>
</dbReference>
<protein>
    <recommendedName>
        <fullName evidence="1">Isopenicillin N synthase-like Fe(2+) 2OG dioxygenase domain-containing protein</fullName>
    </recommendedName>
</protein>
<gene>
    <name evidence="2" type="ORF">Ddye_022785</name>
</gene>
<keyword evidence="3" id="KW-1185">Reference proteome</keyword>
<name>A0AAD9TS68_9ROSI</name>